<feature type="compositionally biased region" description="Basic and acidic residues" evidence="1">
    <location>
        <begin position="97"/>
        <end position="108"/>
    </location>
</feature>
<dbReference type="OrthoDB" id="4226907at2759"/>
<sequence>MSSMPSGRQTYKHLGQYLLHCRKCYLGAEPTASWSLITPVRAPGSTGKRQFGTTPQPRRPQHPNPGNFVNRPKDELREIGKKGGQKGGRATGSGGFHDMDPVKQREIAAKGGHASTGSFTKGSKQARDAGRKGGRARKTSSPSREEYEDVFV</sequence>
<feature type="compositionally biased region" description="Polar residues" evidence="1">
    <location>
        <begin position="47"/>
        <end position="56"/>
    </location>
</feature>
<gene>
    <name evidence="2" type="ORF">UA08_00350</name>
</gene>
<evidence type="ECO:0000313" key="2">
    <source>
        <dbReference type="EMBL" id="OKL64005.1"/>
    </source>
</evidence>
<dbReference type="GeneID" id="31000105"/>
<evidence type="ECO:0000256" key="1">
    <source>
        <dbReference type="SAM" id="MobiDB-lite"/>
    </source>
</evidence>
<comment type="caution">
    <text evidence="2">The sequence shown here is derived from an EMBL/GenBank/DDBJ whole genome shotgun (WGS) entry which is preliminary data.</text>
</comment>
<accession>A0A225BAR5</accession>
<reference evidence="2 3" key="1">
    <citation type="submission" date="2015-06" db="EMBL/GenBank/DDBJ databases">
        <title>Talaromyces atroroseus IBT 11181 draft genome.</title>
        <authorList>
            <person name="Rasmussen K.B."/>
            <person name="Rasmussen S."/>
            <person name="Petersen B."/>
            <person name="Sicheritz-Ponten T."/>
            <person name="Mortensen U.H."/>
            <person name="Thrane U."/>
        </authorList>
    </citation>
    <scope>NUCLEOTIDE SEQUENCE [LARGE SCALE GENOMIC DNA]</scope>
    <source>
        <strain evidence="2 3">IBT 11181</strain>
    </source>
</reference>
<dbReference type="EMBL" id="LFMY01000001">
    <property type="protein sequence ID" value="OKL64005.1"/>
    <property type="molecule type" value="Genomic_DNA"/>
</dbReference>
<proteinExistence type="predicted"/>
<dbReference type="Proteomes" id="UP000214365">
    <property type="component" value="Unassembled WGS sequence"/>
</dbReference>
<protein>
    <recommendedName>
        <fullName evidence="4">Conidiation-specific protein 10</fullName>
    </recommendedName>
</protein>
<feature type="compositionally biased region" description="Gly residues" evidence="1">
    <location>
        <begin position="85"/>
        <end position="95"/>
    </location>
</feature>
<feature type="region of interest" description="Disordered" evidence="1">
    <location>
        <begin position="39"/>
        <end position="152"/>
    </location>
</feature>
<dbReference type="InterPro" id="IPR019626">
    <property type="entry name" value="Stress-induced_KGG_rpt"/>
</dbReference>
<dbReference type="RefSeq" id="XP_020124126.1">
    <property type="nucleotide sequence ID" value="XM_020260147.1"/>
</dbReference>
<feature type="compositionally biased region" description="Basic and acidic residues" evidence="1">
    <location>
        <begin position="71"/>
        <end position="81"/>
    </location>
</feature>
<dbReference type="Pfam" id="PF10685">
    <property type="entry name" value="KGG"/>
    <property type="match status" value="2"/>
</dbReference>
<keyword evidence="3" id="KW-1185">Reference proteome</keyword>
<organism evidence="2 3">
    <name type="scientific">Talaromyces atroroseus</name>
    <dbReference type="NCBI Taxonomy" id="1441469"/>
    <lineage>
        <taxon>Eukaryota</taxon>
        <taxon>Fungi</taxon>
        <taxon>Dikarya</taxon>
        <taxon>Ascomycota</taxon>
        <taxon>Pezizomycotina</taxon>
        <taxon>Eurotiomycetes</taxon>
        <taxon>Eurotiomycetidae</taxon>
        <taxon>Eurotiales</taxon>
        <taxon>Trichocomaceae</taxon>
        <taxon>Talaromyces</taxon>
        <taxon>Talaromyces sect. Trachyspermi</taxon>
    </lineage>
</organism>
<name>A0A225BAR5_TALAT</name>
<evidence type="ECO:0008006" key="4">
    <source>
        <dbReference type="Google" id="ProtNLM"/>
    </source>
</evidence>
<dbReference type="STRING" id="1441469.A0A225BAR5"/>
<evidence type="ECO:0000313" key="3">
    <source>
        <dbReference type="Proteomes" id="UP000214365"/>
    </source>
</evidence>
<dbReference type="AlphaFoldDB" id="A0A225BAR5"/>